<gene>
    <name evidence="1" type="ORF">Pcinc_036166</name>
</gene>
<accession>A0AAE1BV92</accession>
<dbReference type="EMBL" id="JAWQEG010005566">
    <property type="protein sequence ID" value="KAK3857596.1"/>
    <property type="molecule type" value="Genomic_DNA"/>
</dbReference>
<dbReference type="Proteomes" id="UP001286313">
    <property type="component" value="Unassembled WGS sequence"/>
</dbReference>
<keyword evidence="2" id="KW-1185">Reference proteome</keyword>
<evidence type="ECO:0000313" key="1">
    <source>
        <dbReference type="EMBL" id="KAK3857596.1"/>
    </source>
</evidence>
<evidence type="ECO:0000313" key="2">
    <source>
        <dbReference type="Proteomes" id="UP001286313"/>
    </source>
</evidence>
<dbReference type="AlphaFoldDB" id="A0AAE1BV92"/>
<organism evidence="1 2">
    <name type="scientific">Petrolisthes cinctipes</name>
    <name type="common">Flat porcelain crab</name>
    <dbReference type="NCBI Taxonomy" id="88211"/>
    <lineage>
        <taxon>Eukaryota</taxon>
        <taxon>Metazoa</taxon>
        <taxon>Ecdysozoa</taxon>
        <taxon>Arthropoda</taxon>
        <taxon>Crustacea</taxon>
        <taxon>Multicrustacea</taxon>
        <taxon>Malacostraca</taxon>
        <taxon>Eumalacostraca</taxon>
        <taxon>Eucarida</taxon>
        <taxon>Decapoda</taxon>
        <taxon>Pleocyemata</taxon>
        <taxon>Anomura</taxon>
        <taxon>Galatheoidea</taxon>
        <taxon>Porcellanidae</taxon>
        <taxon>Petrolisthes</taxon>
    </lineage>
</organism>
<proteinExistence type="predicted"/>
<name>A0AAE1BV92_PETCI</name>
<sequence length="124" mass="13805">MPIPLDLPAPPPASTLLTSHKAKPPIIQSPQLALRSEGAQERAFYSASFQPLPPPFLYTRTTPHPVSFLKHHTTFLSALSLTHRTTPVRILSTAYRTTPLHASFFTHHTTPFPAPFLALHIFHL</sequence>
<comment type="caution">
    <text evidence="1">The sequence shown here is derived from an EMBL/GenBank/DDBJ whole genome shotgun (WGS) entry which is preliminary data.</text>
</comment>
<protein>
    <submittedName>
        <fullName evidence="1">Uncharacterized protein</fullName>
    </submittedName>
</protein>
<reference evidence="1" key="1">
    <citation type="submission" date="2023-10" db="EMBL/GenBank/DDBJ databases">
        <title>Genome assemblies of two species of porcelain crab, Petrolisthes cinctipes and Petrolisthes manimaculis (Anomura: Porcellanidae).</title>
        <authorList>
            <person name="Angst P."/>
        </authorList>
    </citation>
    <scope>NUCLEOTIDE SEQUENCE</scope>
    <source>
        <strain evidence="1">PB745_01</strain>
        <tissue evidence="1">Gill</tissue>
    </source>
</reference>